<evidence type="ECO:0000256" key="1">
    <source>
        <dbReference type="SAM" id="Phobius"/>
    </source>
</evidence>
<keyword evidence="1" id="KW-0472">Membrane</keyword>
<dbReference type="Proteomes" id="UP000095284">
    <property type="component" value="Unplaced"/>
</dbReference>
<feature type="transmembrane region" description="Helical" evidence="1">
    <location>
        <begin position="41"/>
        <end position="63"/>
    </location>
</feature>
<dbReference type="AlphaFoldDB" id="A0A1I7RID8"/>
<evidence type="ECO:0000313" key="3">
    <source>
        <dbReference type="WBParaSite" id="BXY_0046700.1"/>
    </source>
</evidence>
<keyword evidence="1" id="KW-0812">Transmembrane</keyword>
<organism evidence="2 3">
    <name type="scientific">Bursaphelenchus xylophilus</name>
    <name type="common">Pinewood nematode worm</name>
    <name type="synonym">Aphelenchoides xylophilus</name>
    <dbReference type="NCBI Taxonomy" id="6326"/>
    <lineage>
        <taxon>Eukaryota</taxon>
        <taxon>Metazoa</taxon>
        <taxon>Ecdysozoa</taxon>
        <taxon>Nematoda</taxon>
        <taxon>Chromadorea</taxon>
        <taxon>Rhabditida</taxon>
        <taxon>Tylenchina</taxon>
        <taxon>Tylenchomorpha</taxon>
        <taxon>Aphelenchoidea</taxon>
        <taxon>Aphelenchoididae</taxon>
        <taxon>Bursaphelenchus</taxon>
    </lineage>
</organism>
<reference evidence="3" key="1">
    <citation type="submission" date="2016-11" db="UniProtKB">
        <authorList>
            <consortium name="WormBaseParasite"/>
        </authorList>
    </citation>
    <scope>IDENTIFICATION</scope>
</reference>
<evidence type="ECO:0000313" key="2">
    <source>
        <dbReference type="Proteomes" id="UP000095284"/>
    </source>
</evidence>
<protein>
    <submittedName>
        <fullName evidence="3">Uncharacterized protein</fullName>
    </submittedName>
</protein>
<dbReference type="WBParaSite" id="BXY_0046700.1">
    <property type="protein sequence ID" value="BXY_0046700.1"/>
    <property type="gene ID" value="BXY_0046700"/>
</dbReference>
<name>A0A1I7RID8_BURXY</name>
<accession>A0A1I7RID8</accession>
<proteinExistence type="predicted"/>
<sequence>MLDLWAKFKENLIVALEVLSFCNSFRVFICYEHVHLSDTMNVLRFALLLVLALLGLASAQNLGSSDEKLIRQRRGYRNRRDTTVKIVAQPPLLLNSSNTLPVFKKIE</sequence>
<keyword evidence="1" id="KW-1133">Transmembrane helix</keyword>